<dbReference type="OrthoDB" id="5355638at2"/>
<name>A0A4V2JQM6_9BACT</name>
<evidence type="ECO:0000313" key="1">
    <source>
        <dbReference type="EMBL" id="TBR81861.1"/>
    </source>
</evidence>
<protein>
    <submittedName>
        <fullName evidence="1">Transformation system protein</fullName>
    </submittedName>
</protein>
<dbReference type="EMBL" id="QPGR01000003">
    <property type="protein sequence ID" value="TBR81861.1"/>
    <property type="molecule type" value="Genomic_DNA"/>
</dbReference>
<evidence type="ECO:0000313" key="2">
    <source>
        <dbReference type="Proteomes" id="UP000292583"/>
    </source>
</evidence>
<dbReference type="Proteomes" id="UP000292583">
    <property type="component" value="Unassembled WGS sequence"/>
</dbReference>
<accession>A0A4V2JQM6</accession>
<keyword evidence="2" id="KW-1185">Reference proteome</keyword>
<sequence length="104" mass="12421">MFFTTVLVGSDFEDYFDSLKKKESKFDFSNLQNPFFNPNLNEIQNLKIQAIFLNKVKINNTWYKEEDKINEAKIKKIKSDRIILEYDGFNIVAKLRINDKIYID</sequence>
<gene>
    <name evidence="1" type="ORF">DU473_02520</name>
</gene>
<reference evidence="1 2" key="1">
    <citation type="submission" date="2018-07" db="EMBL/GenBank/DDBJ databases">
        <title>Campylobacter zealandensis sp. nov., isolated from birds and water in New Zealand.</title>
        <authorList>
            <person name="Wilkinson D.A."/>
            <person name="Biggs P.J."/>
            <person name="French N.P."/>
            <person name="Midwinter A.C."/>
        </authorList>
    </citation>
    <scope>NUCLEOTIDE SEQUENCE [LARGE SCALE GENOMIC DNA]</scope>
    <source>
        <strain evidence="1 2">B423b</strain>
    </source>
</reference>
<organism evidence="1 2">
    <name type="scientific">Campylobacter novaezeelandiae</name>
    <dbReference type="NCBI Taxonomy" id="2267891"/>
    <lineage>
        <taxon>Bacteria</taxon>
        <taxon>Pseudomonadati</taxon>
        <taxon>Campylobacterota</taxon>
        <taxon>Epsilonproteobacteria</taxon>
        <taxon>Campylobacterales</taxon>
        <taxon>Campylobacteraceae</taxon>
        <taxon>Campylobacter</taxon>
    </lineage>
</organism>
<comment type="caution">
    <text evidence="1">The sequence shown here is derived from an EMBL/GenBank/DDBJ whole genome shotgun (WGS) entry which is preliminary data.</text>
</comment>
<dbReference type="AlphaFoldDB" id="A0A4V2JQM6"/>
<proteinExistence type="predicted"/>